<dbReference type="AlphaFoldDB" id="A0A9D0ZZV8"/>
<feature type="domain" description="Mur ligase C-terminal" evidence="12">
    <location>
        <begin position="292"/>
        <end position="420"/>
    </location>
</feature>
<sequence length="450" mass="49128">MGEFDPVGYINEPRWHESRMGLERTRELLDRLGNPQDELRFVHVAGTNGKGSVCAYTECILRRAGYKTGLFTSPYLFAFEERIRVEGACISREDLTRVTLQVKEAADAMEDHPTEFELMTAVALVHFAQQQCEIVVLEVGLGGRLDSTNVIDEPEVSVIARIGLDHTALLGSTLGQIAQEKAGIIKEGCPVVTWPQEAEAFEAIDLRAAERGATLTTADFSRLRIEAAPTVDDPCWRFSYCGLEGLRTRLLGAYQPFNAALAIEAARVLRERGWNIPEEAVREGVEHAVWHGRFEAVSRDPLFVVDGGHNPQGAQALADTLRQVFPDARPVFLIGVLEDKDYPEMLEAILPLGGAFVCITPDNPRALPAHKLARAVRWTGQDLLGCSACVNPYVARSVADGVARARELAGPDGMVVAFGSLYSLADVEAALDEAGALREDARAYDGGEAE</sequence>
<reference evidence="14" key="1">
    <citation type="submission" date="2020-10" db="EMBL/GenBank/DDBJ databases">
        <authorList>
            <person name="Gilroy R."/>
        </authorList>
    </citation>
    <scope>NUCLEOTIDE SEQUENCE</scope>
    <source>
        <strain evidence="14">ChiGjej1B1-2707</strain>
    </source>
</reference>
<evidence type="ECO:0000256" key="7">
    <source>
        <dbReference type="ARBA" id="ARBA00022840"/>
    </source>
</evidence>
<dbReference type="EC" id="6.3.2.17" evidence="3"/>
<evidence type="ECO:0000256" key="5">
    <source>
        <dbReference type="ARBA" id="ARBA00022723"/>
    </source>
</evidence>
<dbReference type="NCBIfam" id="TIGR01499">
    <property type="entry name" value="folC"/>
    <property type="match status" value="1"/>
</dbReference>
<organism evidence="14 15">
    <name type="scientific">Candidatus Aveggerthella stercoripullorum</name>
    <dbReference type="NCBI Taxonomy" id="2840688"/>
    <lineage>
        <taxon>Bacteria</taxon>
        <taxon>Bacillati</taxon>
        <taxon>Actinomycetota</taxon>
        <taxon>Coriobacteriia</taxon>
        <taxon>Eggerthellales</taxon>
        <taxon>Eggerthellaceae</taxon>
        <taxon>Eggerthellaceae incertae sedis</taxon>
        <taxon>Candidatus Aveggerthella</taxon>
    </lineage>
</organism>
<evidence type="ECO:0000256" key="6">
    <source>
        <dbReference type="ARBA" id="ARBA00022741"/>
    </source>
</evidence>
<protein>
    <recommendedName>
        <fullName evidence="3">tetrahydrofolate synthase</fullName>
        <ecNumber evidence="3">6.3.2.17</ecNumber>
    </recommendedName>
    <alternativeName>
        <fullName evidence="9">Tetrahydrofolylpolyglutamate synthase</fullName>
    </alternativeName>
</protein>
<proteinExistence type="inferred from homology"/>
<dbReference type="EMBL" id="DVGB01000026">
    <property type="protein sequence ID" value="HIR01058.1"/>
    <property type="molecule type" value="Genomic_DNA"/>
</dbReference>
<evidence type="ECO:0000259" key="13">
    <source>
        <dbReference type="Pfam" id="PF08245"/>
    </source>
</evidence>
<dbReference type="GO" id="GO:0008841">
    <property type="term" value="F:dihydrofolate synthase activity"/>
    <property type="evidence" value="ECO:0007669"/>
    <property type="project" value="TreeGrafter"/>
</dbReference>
<dbReference type="PROSITE" id="PS01012">
    <property type="entry name" value="FOLYLPOLYGLU_SYNT_2"/>
    <property type="match status" value="1"/>
</dbReference>
<evidence type="ECO:0000313" key="14">
    <source>
        <dbReference type="EMBL" id="HIR01058.1"/>
    </source>
</evidence>
<evidence type="ECO:0000259" key="12">
    <source>
        <dbReference type="Pfam" id="PF02875"/>
    </source>
</evidence>
<reference evidence="14" key="2">
    <citation type="journal article" date="2021" name="PeerJ">
        <title>Extensive microbial diversity within the chicken gut microbiome revealed by metagenomics and culture.</title>
        <authorList>
            <person name="Gilroy R."/>
            <person name="Ravi A."/>
            <person name="Getino M."/>
            <person name="Pursley I."/>
            <person name="Horton D.L."/>
            <person name="Alikhan N.F."/>
            <person name="Baker D."/>
            <person name="Gharbi K."/>
            <person name="Hall N."/>
            <person name="Watson M."/>
            <person name="Adriaenssens E.M."/>
            <person name="Foster-Nyarko E."/>
            <person name="Jarju S."/>
            <person name="Secka A."/>
            <person name="Antonio M."/>
            <person name="Oren A."/>
            <person name="Chaudhuri R.R."/>
            <person name="La Ragione R."/>
            <person name="Hildebrand F."/>
            <person name="Pallen M.J."/>
        </authorList>
    </citation>
    <scope>NUCLEOTIDE SEQUENCE</scope>
    <source>
        <strain evidence="14">ChiGjej1B1-2707</strain>
    </source>
</reference>
<dbReference type="InterPro" id="IPR004101">
    <property type="entry name" value="Mur_ligase_C"/>
</dbReference>
<evidence type="ECO:0000256" key="9">
    <source>
        <dbReference type="ARBA" id="ARBA00030592"/>
    </source>
</evidence>
<gene>
    <name evidence="14" type="ORF">IAA69_02160</name>
</gene>
<dbReference type="PROSITE" id="PS01011">
    <property type="entry name" value="FOLYLPOLYGLU_SYNT_1"/>
    <property type="match status" value="1"/>
</dbReference>
<dbReference type="InterPro" id="IPR036565">
    <property type="entry name" value="Mur-like_cat_sf"/>
</dbReference>
<evidence type="ECO:0000256" key="2">
    <source>
        <dbReference type="ARBA" id="ARBA00008276"/>
    </source>
</evidence>
<dbReference type="FunFam" id="3.40.1190.10:FF:000011">
    <property type="entry name" value="Folylpolyglutamate synthase/dihydrofolate synthase"/>
    <property type="match status" value="1"/>
</dbReference>
<comment type="caution">
    <text evidence="14">The sequence shown here is derived from an EMBL/GenBank/DDBJ whole genome shotgun (WGS) entry which is preliminary data.</text>
</comment>
<evidence type="ECO:0000256" key="8">
    <source>
        <dbReference type="ARBA" id="ARBA00022842"/>
    </source>
</evidence>
<comment type="cofactor">
    <cofactor evidence="1">
        <name>Mg(2+)</name>
        <dbReference type="ChEBI" id="CHEBI:18420"/>
    </cofactor>
</comment>
<keyword evidence="8" id="KW-0460">Magnesium</keyword>
<keyword evidence="6 11" id="KW-0547">Nucleotide-binding</keyword>
<evidence type="ECO:0000313" key="15">
    <source>
        <dbReference type="Proteomes" id="UP000824261"/>
    </source>
</evidence>
<dbReference type="PIRSF" id="PIRSF001563">
    <property type="entry name" value="Folylpolyglu_synth"/>
    <property type="match status" value="1"/>
</dbReference>
<evidence type="ECO:0000256" key="10">
    <source>
        <dbReference type="ARBA" id="ARBA00047493"/>
    </source>
</evidence>
<evidence type="ECO:0000256" key="11">
    <source>
        <dbReference type="PIRNR" id="PIRNR001563"/>
    </source>
</evidence>
<name>A0A9D0ZZV8_9ACTN</name>
<dbReference type="InterPro" id="IPR036615">
    <property type="entry name" value="Mur_ligase_C_dom_sf"/>
</dbReference>
<evidence type="ECO:0000256" key="3">
    <source>
        <dbReference type="ARBA" id="ARBA00013025"/>
    </source>
</evidence>
<dbReference type="PANTHER" id="PTHR11136">
    <property type="entry name" value="FOLYLPOLYGLUTAMATE SYNTHASE-RELATED"/>
    <property type="match status" value="1"/>
</dbReference>
<comment type="similarity">
    <text evidence="2 11">Belongs to the folylpolyglutamate synthase family.</text>
</comment>
<dbReference type="GO" id="GO:0046872">
    <property type="term" value="F:metal ion binding"/>
    <property type="evidence" value="ECO:0007669"/>
    <property type="project" value="UniProtKB-KW"/>
</dbReference>
<dbReference type="Gene3D" id="3.90.190.20">
    <property type="entry name" value="Mur ligase, C-terminal domain"/>
    <property type="match status" value="1"/>
</dbReference>
<evidence type="ECO:0000256" key="4">
    <source>
        <dbReference type="ARBA" id="ARBA00022598"/>
    </source>
</evidence>
<dbReference type="SUPFAM" id="SSF53623">
    <property type="entry name" value="MurD-like peptide ligases, catalytic domain"/>
    <property type="match status" value="1"/>
</dbReference>
<dbReference type="GO" id="GO:0004326">
    <property type="term" value="F:tetrahydrofolylpolyglutamate synthase activity"/>
    <property type="evidence" value="ECO:0007669"/>
    <property type="project" value="UniProtKB-EC"/>
</dbReference>
<dbReference type="Gene3D" id="3.40.1190.10">
    <property type="entry name" value="Mur-like, catalytic domain"/>
    <property type="match status" value="1"/>
</dbReference>
<dbReference type="GO" id="GO:0005737">
    <property type="term" value="C:cytoplasm"/>
    <property type="evidence" value="ECO:0007669"/>
    <property type="project" value="TreeGrafter"/>
</dbReference>
<keyword evidence="5" id="KW-0479">Metal-binding</keyword>
<dbReference type="Pfam" id="PF08245">
    <property type="entry name" value="Mur_ligase_M"/>
    <property type="match status" value="1"/>
</dbReference>
<dbReference type="InterPro" id="IPR013221">
    <property type="entry name" value="Mur_ligase_cen"/>
</dbReference>
<dbReference type="InterPro" id="IPR018109">
    <property type="entry name" value="Folylpolyglutamate_synth_CS"/>
</dbReference>
<dbReference type="Pfam" id="PF02875">
    <property type="entry name" value="Mur_ligase_C"/>
    <property type="match status" value="1"/>
</dbReference>
<feature type="domain" description="Mur ligase central" evidence="13">
    <location>
        <begin position="44"/>
        <end position="265"/>
    </location>
</feature>
<dbReference type="GO" id="GO:0005524">
    <property type="term" value="F:ATP binding"/>
    <property type="evidence" value="ECO:0007669"/>
    <property type="project" value="UniProtKB-KW"/>
</dbReference>
<accession>A0A9D0ZZV8</accession>
<dbReference type="PANTHER" id="PTHR11136:SF0">
    <property type="entry name" value="DIHYDROFOLATE SYNTHETASE-RELATED"/>
    <property type="match status" value="1"/>
</dbReference>
<keyword evidence="7 11" id="KW-0067">ATP-binding</keyword>
<dbReference type="InterPro" id="IPR001645">
    <property type="entry name" value="Folylpolyglutamate_synth"/>
</dbReference>
<dbReference type="Proteomes" id="UP000824261">
    <property type="component" value="Unassembled WGS sequence"/>
</dbReference>
<dbReference type="SUPFAM" id="SSF53244">
    <property type="entry name" value="MurD-like peptide ligases, peptide-binding domain"/>
    <property type="match status" value="1"/>
</dbReference>
<evidence type="ECO:0000256" key="1">
    <source>
        <dbReference type="ARBA" id="ARBA00001946"/>
    </source>
</evidence>
<comment type="catalytic activity">
    <reaction evidence="10">
        <text>(6S)-5,6,7,8-tetrahydrofolyl-(gamma-L-Glu)(n) + L-glutamate + ATP = (6S)-5,6,7,8-tetrahydrofolyl-(gamma-L-Glu)(n+1) + ADP + phosphate + H(+)</text>
        <dbReference type="Rhea" id="RHEA:10580"/>
        <dbReference type="Rhea" id="RHEA-COMP:14738"/>
        <dbReference type="Rhea" id="RHEA-COMP:14740"/>
        <dbReference type="ChEBI" id="CHEBI:15378"/>
        <dbReference type="ChEBI" id="CHEBI:29985"/>
        <dbReference type="ChEBI" id="CHEBI:30616"/>
        <dbReference type="ChEBI" id="CHEBI:43474"/>
        <dbReference type="ChEBI" id="CHEBI:141005"/>
        <dbReference type="ChEBI" id="CHEBI:456216"/>
        <dbReference type="EC" id="6.3.2.17"/>
    </reaction>
</comment>
<keyword evidence="4 11" id="KW-0436">Ligase</keyword>